<dbReference type="InterPro" id="IPR011663">
    <property type="entry name" value="UTRA"/>
</dbReference>
<dbReference type="Pfam" id="PF07702">
    <property type="entry name" value="UTRA"/>
    <property type="match status" value="1"/>
</dbReference>
<evidence type="ECO:0000256" key="2">
    <source>
        <dbReference type="ARBA" id="ARBA00023015"/>
    </source>
</evidence>
<evidence type="ECO:0000256" key="3">
    <source>
        <dbReference type="ARBA" id="ARBA00023125"/>
    </source>
</evidence>
<dbReference type="PRINTS" id="PR00035">
    <property type="entry name" value="HTHGNTR"/>
</dbReference>
<dbReference type="SMART" id="SM00866">
    <property type="entry name" value="UTRA"/>
    <property type="match status" value="1"/>
</dbReference>
<keyword evidence="4" id="KW-0804">Transcription</keyword>
<name>S0L3G6_9ENTE</name>
<dbReference type="SUPFAM" id="SSF64288">
    <property type="entry name" value="Chorismate lyase-like"/>
    <property type="match status" value="1"/>
</dbReference>
<keyword evidence="3" id="KW-0238">DNA-binding</keyword>
<dbReference type="GO" id="GO:0045892">
    <property type="term" value="P:negative regulation of DNA-templated transcription"/>
    <property type="evidence" value="ECO:0007669"/>
    <property type="project" value="TreeGrafter"/>
</dbReference>
<keyword evidence="7" id="KW-1185">Reference proteome</keyword>
<dbReference type="Pfam" id="PF00392">
    <property type="entry name" value="GntR"/>
    <property type="match status" value="1"/>
</dbReference>
<dbReference type="PROSITE" id="PS50949">
    <property type="entry name" value="HTH_GNTR"/>
    <property type="match status" value="1"/>
</dbReference>
<organism evidence="6 7">
    <name type="scientific">Enterococcus sulfureus ATCC 49903</name>
    <dbReference type="NCBI Taxonomy" id="1140003"/>
    <lineage>
        <taxon>Bacteria</taxon>
        <taxon>Bacillati</taxon>
        <taxon>Bacillota</taxon>
        <taxon>Bacilli</taxon>
        <taxon>Lactobacillales</taxon>
        <taxon>Enterococcaceae</taxon>
        <taxon>Enterococcus</taxon>
    </lineage>
</organism>
<comment type="caution">
    <text evidence="6">The sequence shown here is derived from an EMBL/GenBank/DDBJ whole genome shotgun (WGS) entry which is preliminary data.</text>
</comment>
<dbReference type="RefSeq" id="WP_016184602.1">
    <property type="nucleotide sequence ID" value="NZ_ASWO01000001.1"/>
</dbReference>
<dbReference type="Gene3D" id="3.40.1410.10">
    <property type="entry name" value="Chorismate lyase-like"/>
    <property type="match status" value="1"/>
</dbReference>
<evidence type="ECO:0000256" key="1">
    <source>
        <dbReference type="ARBA" id="ARBA00022491"/>
    </source>
</evidence>
<dbReference type="Gene3D" id="1.10.10.10">
    <property type="entry name" value="Winged helix-like DNA-binding domain superfamily/Winged helix DNA-binding domain"/>
    <property type="match status" value="1"/>
</dbReference>
<evidence type="ECO:0000256" key="4">
    <source>
        <dbReference type="ARBA" id="ARBA00023163"/>
    </source>
</evidence>
<feature type="domain" description="HTH gntR-type" evidence="5">
    <location>
        <begin position="2"/>
        <end position="70"/>
    </location>
</feature>
<dbReference type="CDD" id="cd07377">
    <property type="entry name" value="WHTH_GntR"/>
    <property type="match status" value="1"/>
</dbReference>
<dbReference type="GO" id="GO:0003677">
    <property type="term" value="F:DNA binding"/>
    <property type="evidence" value="ECO:0007669"/>
    <property type="project" value="UniProtKB-KW"/>
</dbReference>
<gene>
    <name evidence="6" type="ORF">I573_00109</name>
</gene>
<accession>S0L3G6</accession>
<dbReference type="FunFam" id="3.40.1410.10:FF:000008">
    <property type="entry name" value="Transcriptional regulator, GntR family"/>
    <property type="match status" value="1"/>
</dbReference>
<dbReference type="InterPro" id="IPR036390">
    <property type="entry name" value="WH_DNA-bd_sf"/>
</dbReference>
<dbReference type="OrthoDB" id="9815017at2"/>
<dbReference type="Proteomes" id="UP000015961">
    <property type="component" value="Unassembled WGS sequence"/>
</dbReference>
<dbReference type="SMART" id="SM00345">
    <property type="entry name" value="HTH_GNTR"/>
    <property type="match status" value="1"/>
</dbReference>
<dbReference type="eggNOG" id="COG2188">
    <property type="taxonomic scope" value="Bacteria"/>
</dbReference>
<sequence length="239" mass="27331">MKPKYEEIANILRERIDSGVYAEDTLLPNQTELVTEFDASRMTIKKAIDLLMMEGRVYARRGAGTKVLNRSFWNKDTSPVGEYDGLSKQMAAKHKTLTSKVICFEVMFPSAEVQQRLMIQAQQPVYKLIRLRILEGVPYLIEHTYMPCDLVPGLTTEILLHSIYDYVKGELGLQFGGAYRSIQADRSDTYDQEYLSCAVEDPVLEVEQVVYLKDGRPLEYSKSRNRFDVRGYSMSSVDA</sequence>
<dbReference type="PANTHER" id="PTHR44846">
    <property type="entry name" value="MANNOSYL-D-GLYCERATE TRANSPORT/METABOLISM SYSTEM REPRESSOR MNGR-RELATED"/>
    <property type="match status" value="1"/>
</dbReference>
<keyword evidence="1" id="KW-0678">Repressor</keyword>
<evidence type="ECO:0000259" key="5">
    <source>
        <dbReference type="PROSITE" id="PS50949"/>
    </source>
</evidence>
<dbReference type="SUPFAM" id="SSF46785">
    <property type="entry name" value="Winged helix' DNA-binding domain"/>
    <property type="match status" value="1"/>
</dbReference>
<dbReference type="InterPro" id="IPR050679">
    <property type="entry name" value="Bact_HTH_transcr_reg"/>
</dbReference>
<dbReference type="EMBL" id="ASWO01000001">
    <property type="protein sequence ID" value="EOT87054.1"/>
    <property type="molecule type" value="Genomic_DNA"/>
</dbReference>
<proteinExistence type="predicted"/>
<reference evidence="6 7" key="1">
    <citation type="submission" date="2013-03" db="EMBL/GenBank/DDBJ databases">
        <title>The Genome Sequence of Enterococcus sulfureus ATCC_49903 (PacBio/Illumina hybrid assembly).</title>
        <authorList>
            <consortium name="The Broad Institute Genomics Platform"/>
            <consortium name="The Broad Institute Genome Sequencing Center for Infectious Disease"/>
            <person name="Earl A."/>
            <person name="Russ C."/>
            <person name="Gilmore M."/>
            <person name="Surin D."/>
            <person name="Walker B."/>
            <person name="Young S."/>
            <person name="Zeng Q."/>
            <person name="Gargeya S."/>
            <person name="Fitzgerald M."/>
            <person name="Haas B."/>
            <person name="Abouelleil A."/>
            <person name="Allen A.W."/>
            <person name="Alvarado L."/>
            <person name="Arachchi H.M."/>
            <person name="Berlin A.M."/>
            <person name="Chapman S.B."/>
            <person name="Gainer-Dewar J."/>
            <person name="Goldberg J."/>
            <person name="Griggs A."/>
            <person name="Gujja S."/>
            <person name="Hansen M."/>
            <person name="Howarth C."/>
            <person name="Imamovic A."/>
            <person name="Ireland A."/>
            <person name="Larimer J."/>
            <person name="McCowan C."/>
            <person name="Murphy C."/>
            <person name="Pearson M."/>
            <person name="Poon T.W."/>
            <person name="Priest M."/>
            <person name="Roberts A."/>
            <person name="Saif S."/>
            <person name="Shea T."/>
            <person name="Sisk P."/>
            <person name="Sykes S."/>
            <person name="Wortman J."/>
            <person name="Nusbaum C."/>
            <person name="Birren B."/>
        </authorList>
    </citation>
    <scope>NUCLEOTIDE SEQUENCE [LARGE SCALE GENOMIC DNA]</scope>
    <source>
        <strain evidence="6 7">ATCC 49903</strain>
    </source>
</reference>
<dbReference type="AlphaFoldDB" id="S0L3G6"/>
<dbReference type="PANTHER" id="PTHR44846:SF5">
    <property type="entry name" value="HTH-TYPE TRANSCRIPTIONAL REGULATOR GMUR"/>
    <property type="match status" value="1"/>
</dbReference>
<dbReference type="InterPro" id="IPR028978">
    <property type="entry name" value="Chorismate_lyase_/UTRA_dom_sf"/>
</dbReference>
<keyword evidence="2" id="KW-0805">Transcription regulation</keyword>
<evidence type="ECO:0000313" key="7">
    <source>
        <dbReference type="Proteomes" id="UP000015961"/>
    </source>
</evidence>
<evidence type="ECO:0000313" key="6">
    <source>
        <dbReference type="EMBL" id="EOT87054.1"/>
    </source>
</evidence>
<dbReference type="GO" id="GO:0003700">
    <property type="term" value="F:DNA-binding transcription factor activity"/>
    <property type="evidence" value="ECO:0007669"/>
    <property type="project" value="InterPro"/>
</dbReference>
<dbReference type="STRING" id="1140003.OMY_00110"/>
<protein>
    <submittedName>
        <fullName evidence="6">GntR family transcriptional regulator</fullName>
    </submittedName>
</protein>
<dbReference type="InterPro" id="IPR000524">
    <property type="entry name" value="Tscrpt_reg_HTH_GntR"/>
</dbReference>
<dbReference type="InterPro" id="IPR036388">
    <property type="entry name" value="WH-like_DNA-bd_sf"/>
</dbReference>
<dbReference type="PATRIC" id="fig|1140003.3.peg.108"/>